<protein>
    <submittedName>
        <fullName evidence="3">Uncharacterized protein</fullName>
    </submittedName>
</protein>
<accession>A0A915KRD6</accession>
<evidence type="ECO:0000313" key="2">
    <source>
        <dbReference type="Proteomes" id="UP000887565"/>
    </source>
</evidence>
<dbReference type="Proteomes" id="UP000887565">
    <property type="component" value="Unplaced"/>
</dbReference>
<keyword evidence="2" id="KW-1185">Reference proteome</keyword>
<evidence type="ECO:0000313" key="3">
    <source>
        <dbReference type="WBParaSite" id="nRc.2.0.1.t40243-RA"/>
    </source>
</evidence>
<keyword evidence="1" id="KW-0472">Membrane</keyword>
<dbReference type="WBParaSite" id="nRc.2.0.1.t40243-RA">
    <property type="protein sequence ID" value="nRc.2.0.1.t40243-RA"/>
    <property type="gene ID" value="nRc.2.0.1.g40243"/>
</dbReference>
<name>A0A915KRD6_ROMCU</name>
<dbReference type="AlphaFoldDB" id="A0A915KRD6"/>
<keyword evidence="1" id="KW-0812">Transmembrane</keyword>
<sequence>MLPNNESGMQVLFCIFIVDPYVTLVHPTKPRYKSITVYFYSYCQQTYFFRGFLTIRYIFSWVFAHFVYVVKEVVVLSKRKNVRGMGHTANNDAAWNVSTHLSMIRE</sequence>
<keyword evidence="1" id="KW-1133">Transmembrane helix</keyword>
<evidence type="ECO:0000256" key="1">
    <source>
        <dbReference type="SAM" id="Phobius"/>
    </source>
</evidence>
<organism evidence="2 3">
    <name type="scientific">Romanomermis culicivorax</name>
    <name type="common">Nematode worm</name>
    <dbReference type="NCBI Taxonomy" id="13658"/>
    <lineage>
        <taxon>Eukaryota</taxon>
        <taxon>Metazoa</taxon>
        <taxon>Ecdysozoa</taxon>
        <taxon>Nematoda</taxon>
        <taxon>Enoplea</taxon>
        <taxon>Dorylaimia</taxon>
        <taxon>Mermithida</taxon>
        <taxon>Mermithoidea</taxon>
        <taxon>Mermithidae</taxon>
        <taxon>Romanomermis</taxon>
    </lineage>
</organism>
<proteinExistence type="predicted"/>
<reference evidence="3" key="1">
    <citation type="submission" date="2022-11" db="UniProtKB">
        <authorList>
            <consortium name="WormBaseParasite"/>
        </authorList>
    </citation>
    <scope>IDENTIFICATION</scope>
</reference>
<feature type="transmembrane region" description="Helical" evidence="1">
    <location>
        <begin position="47"/>
        <end position="70"/>
    </location>
</feature>